<reference evidence="2 3" key="1">
    <citation type="journal article" date="2011" name="Plasmid">
        <title>Streptomyces turgidiscabies Car8 contains a modular pathogenicity island that shares virulence genes with other actinobacterial plant pathogens.</title>
        <authorList>
            <person name="Huguet-Tapia J.C."/>
            <person name="Badger J.H."/>
            <person name="Loria R."/>
            <person name="Pettis G.S."/>
        </authorList>
    </citation>
    <scope>NUCLEOTIDE SEQUENCE [LARGE SCALE GENOMIC DNA]</scope>
    <source>
        <strain evidence="2 3">Car8</strain>
    </source>
</reference>
<evidence type="ECO:0000256" key="1">
    <source>
        <dbReference type="SAM" id="MobiDB-lite"/>
    </source>
</evidence>
<name>L7F9H3_STRT8</name>
<accession>L7F9H3</accession>
<evidence type="ECO:0000313" key="2">
    <source>
        <dbReference type="EMBL" id="ELP67764.1"/>
    </source>
</evidence>
<sequence>MHRERELVFGEGTGQLLDEAPEYVLDRPVGQQAEHNARAPRPPFAPAMRPAL</sequence>
<dbReference type="Proteomes" id="UP000010931">
    <property type="component" value="Unassembled WGS sequence"/>
</dbReference>
<dbReference type="EMBL" id="AEJB01000266">
    <property type="protein sequence ID" value="ELP67764.1"/>
    <property type="molecule type" value="Genomic_DNA"/>
</dbReference>
<protein>
    <submittedName>
        <fullName evidence="2">Uncharacterized protein</fullName>
    </submittedName>
</protein>
<gene>
    <name evidence="2" type="ORF">STRTUCAR8_10005</name>
</gene>
<keyword evidence="3" id="KW-1185">Reference proteome</keyword>
<evidence type="ECO:0000313" key="3">
    <source>
        <dbReference type="Proteomes" id="UP000010931"/>
    </source>
</evidence>
<organism evidence="2 3">
    <name type="scientific">Streptomyces turgidiscabies (strain Car8)</name>
    <dbReference type="NCBI Taxonomy" id="698760"/>
    <lineage>
        <taxon>Bacteria</taxon>
        <taxon>Bacillati</taxon>
        <taxon>Actinomycetota</taxon>
        <taxon>Actinomycetes</taxon>
        <taxon>Kitasatosporales</taxon>
        <taxon>Streptomycetaceae</taxon>
        <taxon>Streptomyces</taxon>
    </lineage>
</organism>
<dbReference type="AlphaFoldDB" id="L7F9H3"/>
<feature type="region of interest" description="Disordered" evidence="1">
    <location>
        <begin position="31"/>
        <end position="52"/>
    </location>
</feature>
<comment type="caution">
    <text evidence="2">The sequence shown here is derived from an EMBL/GenBank/DDBJ whole genome shotgun (WGS) entry which is preliminary data.</text>
</comment>
<proteinExistence type="predicted"/>